<dbReference type="Proteomes" id="UP000190541">
    <property type="component" value="Unassembled WGS sequence"/>
</dbReference>
<evidence type="ECO:0000256" key="3">
    <source>
        <dbReference type="ARBA" id="ARBA00022679"/>
    </source>
</evidence>
<keyword evidence="7" id="KW-0812">Transmembrane</keyword>
<accession>A0A1T5FIF4</accession>
<proteinExistence type="predicted"/>
<comment type="catalytic activity">
    <reaction evidence="1">
        <text>ATP + protein L-histidine = ADP + protein N-phospho-L-histidine.</text>
        <dbReference type="EC" id="2.7.13.3"/>
    </reaction>
</comment>
<dbReference type="GO" id="GO:0000160">
    <property type="term" value="P:phosphorelay signal transduction system"/>
    <property type="evidence" value="ECO:0007669"/>
    <property type="project" value="UniProtKB-KW"/>
</dbReference>
<evidence type="ECO:0000256" key="6">
    <source>
        <dbReference type="SAM" id="Coils"/>
    </source>
</evidence>
<keyword evidence="6" id="KW-0175">Coiled coil</keyword>
<dbReference type="PANTHER" id="PTHR24421">
    <property type="entry name" value="NITRATE/NITRITE SENSOR PROTEIN NARX-RELATED"/>
    <property type="match status" value="1"/>
</dbReference>
<name>A0A1T5FIF4_9SPHI</name>
<organism evidence="8 9">
    <name type="scientific">Parapedobacter luteus</name>
    <dbReference type="NCBI Taxonomy" id="623280"/>
    <lineage>
        <taxon>Bacteria</taxon>
        <taxon>Pseudomonadati</taxon>
        <taxon>Bacteroidota</taxon>
        <taxon>Sphingobacteriia</taxon>
        <taxon>Sphingobacteriales</taxon>
        <taxon>Sphingobacteriaceae</taxon>
        <taxon>Parapedobacter</taxon>
    </lineage>
</organism>
<dbReference type="InterPro" id="IPR036890">
    <property type="entry name" value="HATPase_C_sf"/>
</dbReference>
<feature type="coiled-coil region" evidence="6">
    <location>
        <begin position="309"/>
        <end position="336"/>
    </location>
</feature>
<evidence type="ECO:0000313" key="8">
    <source>
        <dbReference type="EMBL" id="SKB95994.1"/>
    </source>
</evidence>
<evidence type="ECO:0000256" key="4">
    <source>
        <dbReference type="ARBA" id="ARBA00022777"/>
    </source>
</evidence>
<dbReference type="InterPro" id="IPR050482">
    <property type="entry name" value="Sensor_HK_TwoCompSys"/>
</dbReference>
<dbReference type="AlphaFoldDB" id="A0A1T5FIF4"/>
<evidence type="ECO:0000313" key="9">
    <source>
        <dbReference type="Proteomes" id="UP000190541"/>
    </source>
</evidence>
<dbReference type="GO" id="GO:0004673">
    <property type="term" value="F:protein histidine kinase activity"/>
    <property type="evidence" value="ECO:0007669"/>
    <property type="project" value="UniProtKB-EC"/>
</dbReference>
<feature type="transmembrane region" description="Helical" evidence="7">
    <location>
        <begin position="337"/>
        <end position="356"/>
    </location>
</feature>
<keyword evidence="7" id="KW-1133">Transmembrane helix</keyword>
<reference evidence="8 9" key="1">
    <citation type="submission" date="2017-02" db="EMBL/GenBank/DDBJ databases">
        <authorList>
            <person name="Peterson S.W."/>
        </authorList>
    </citation>
    <scope>NUCLEOTIDE SEQUENCE [LARGE SCALE GENOMIC DNA]</scope>
    <source>
        <strain evidence="8 9">DSM 22899</strain>
    </source>
</reference>
<protein>
    <recommendedName>
        <fullName evidence="2">histidine kinase</fullName>
        <ecNumber evidence="2">2.7.13.3</ecNumber>
    </recommendedName>
</protein>
<gene>
    <name evidence="8" type="ORF">SAMN05660226_04013</name>
</gene>
<keyword evidence="9" id="KW-1185">Reference proteome</keyword>
<dbReference type="Gene3D" id="3.30.565.10">
    <property type="entry name" value="Histidine kinase-like ATPase, C-terminal domain"/>
    <property type="match status" value="1"/>
</dbReference>
<dbReference type="EMBL" id="FUYS01000016">
    <property type="protein sequence ID" value="SKB95994.1"/>
    <property type="molecule type" value="Genomic_DNA"/>
</dbReference>
<evidence type="ECO:0000256" key="2">
    <source>
        <dbReference type="ARBA" id="ARBA00012438"/>
    </source>
</evidence>
<evidence type="ECO:0000256" key="1">
    <source>
        <dbReference type="ARBA" id="ARBA00000085"/>
    </source>
</evidence>
<dbReference type="Gene3D" id="1.25.40.10">
    <property type="entry name" value="Tetratricopeptide repeat domain"/>
    <property type="match status" value="2"/>
</dbReference>
<dbReference type="SUPFAM" id="SSF55874">
    <property type="entry name" value="ATPase domain of HSP90 chaperone/DNA topoisomerase II/histidine kinase"/>
    <property type="match status" value="1"/>
</dbReference>
<dbReference type="EC" id="2.7.13.3" evidence="2"/>
<dbReference type="PROSITE" id="PS51257">
    <property type="entry name" value="PROKAR_LIPOPROTEIN"/>
    <property type="match status" value="1"/>
</dbReference>
<evidence type="ECO:0000256" key="7">
    <source>
        <dbReference type="SAM" id="Phobius"/>
    </source>
</evidence>
<dbReference type="InterPro" id="IPR011990">
    <property type="entry name" value="TPR-like_helical_dom_sf"/>
</dbReference>
<sequence length="563" mass="65206">MKHLSIPLSFLIFLSCSREETHEPQPIDNPYYDQAFTYLDSGPVDSAFFYLNLAKDVFLEANDSLNAAYCLTQMAIILTNQGDHFGGQETSLQAVAYLNQQNRAHHHYLGSNYNNLGIASRNLKDYKRSLDFYDLAIKFSDDSLDTRIYLNNKAVTYKEMENYSEAYNIYQQVVEETSKDPREYARVLSNMTILKWLQDPTYNAIPEFLRALRIRKEENDLWGLNASYAHLTDYYQKKRLDSAWYYARKRYEVAKQIESADDQILALRRMIRLGPSDSTKLYFATYQRLSDSVQSARNAAKNQFAVIRYEAEKNKADNLRLQKENAENAYQISRQRILTTVIAIIAILLLAGSVYWHRKRKQRLELEAQNRIKAHQLKTSKKVHDVVANGLYRVMTEIENKPDIDREGILDRLEVMYEKSRDISYDTEVDVPSADPPDFNDKLAGLLTSFASDETKVVIVGNDFDLWETVSLAVKHEIEHILQELMVNMKKHSWASHVAVRFERIGHELHIHYSDNGVGLPKTFTYRNGLTNTGNRIKNLRGLITFDTEVEKGLKIHLSFPVF</sequence>
<dbReference type="CDD" id="cd16917">
    <property type="entry name" value="HATPase_UhpB-NarQ-NarX-like"/>
    <property type="match status" value="1"/>
</dbReference>
<dbReference type="SMART" id="SM00028">
    <property type="entry name" value="TPR"/>
    <property type="match status" value="2"/>
</dbReference>
<dbReference type="RefSeq" id="WP_245827033.1">
    <property type="nucleotide sequence ID" value="NZ_FUYS01000016.1"/>
</dbReference>
<dbReference type="PANTHER" id="PTHR24421:SF10">
    <property type="entry name" value="NITRATE_NITRITE SENSOR PROTEIN NARQ"/>
    <property type="match status" value="1"/>
</dbReference>
<dbReference type="SUPFAM" id="SSF48452">
    <property type="entry name" value="TPR-like"/>
    <property type="match status" value="2"/>
</dbReference>
<keyword evidence="4" id="KW-0418">Kinase</keyword>
<keyword evidence="7" id="KW-0472">Membrane</keyword>
<dbReference type="InterPro" id="IPR019734">
    <property type="entry name" value="TPR_rpt"/>
</dbReference>
<evidence type="ECO:0000256" key="5">
    <source>
        <dbReference type="ARBA" id="ARBA00023012"/>
    </source>
</evidence>
<keyword evidence="3" id="KW-0808">Transferase</keyword>
<keyword evidence="5" id="KW-0902">Two-component regulatory system</keyword>
<dbReference type="STRING" id="623280.SAMN05660226_04013"/>